<dbReference type="Proteomes" id="UP001175211">
    <property type="component" value="Unassembled WGS sequence"/>
</dbReference>
<feature type="transmembrane region" description="Helical" evidence="1">
    <location>
        <begin position="35"/>
        <end position="61"/>
    </location>
</feature>
<accession>A0AA39K9T7</accession>
<name>A0AA39K9T7_ARMTA</name>
<dbReference type="RefSeq" id="XP_060329450.1">
    <property type="nucleotide sequence ID" value="XM_060473482.1"/>
</dbReference>
<keyword evidence="1" id="KW-1133">Transmembrane helix</keyword>
<keyword evidence="1" id="KW-0812">Transmembrane</keyword>
<gene>
    <name evidence="2" type="ORF">EV420DRAFT_1551661</name>
</gene>
<protein>
    <submittedName>
        <fullName evidence="2">Uncharacterized protein</fullName>
    </submittedName>
</protein>
<dbReference type="GeneID" id="85357030"/>
<sequence>MGQTLPLCLASFIRPLLTCNLPLHAAHGLCAMSESVMYSCLLTCSFVVIADAHVSLFGIWNNPLPGSMTRSRIASWLALGTPIEICSVTTWIAVISSVVFNSLRWLLV</sequence>
<evidence type="ECO:0000313" key="2">
    <source>
        <dbReference type="EMBL" id="KAK0457135.1"/>
    </source>
</evidence>
<comment type="caution">
    <text evidence="2">The sequence shown here is derived from an EMBL/GenBank/DDBJ whole genome shotgun (WGS) entry which is preliminary data.</text>
</comment>
<organism evidence="2 3">
    <name type="scientific">Armillaria tabescens</name>
    <name type="common">Ringless honey mushroom</name>
    <name type="synonym">Agaricus tabescens</name>
    <dbReference type="NCBI Taxonomy" id="1929756"/>
    <lineage>
        <taxon>Eukaryota</taxon>
        <taxon>Fungi</taxon>
        <taxon>Dikarya</taxon>
        <taxon>Basidiomycota</taxon>
        <taxon>Agaricomycotina</taxon>
        <taxon>Agaricomycetes</taxon>
        <taxon>Agaricomycetidae</taxon>
        <taxon>Agaricales</taxon>
        <taxon>Marasmiineae</taxon>
        <taxon>Physalacriaceae</taxon>
        <taxon>Desarmillaria</taxon>
    </lineage>
</organism>
<dbReference type="EMBL" id="JAUEPS010000023">
    <property type="protein sequence ID" value="KAK0457135.1"/>
    <property type="molecule type" value="Genomic_DNA"/>
</dbReference>
<keyword evidence="1" id="KW-0472">Membrane</keyword>
<reference evidence="2" key="1">
    <citation type="submission" date="2023-06" db="EMBL/GenBank/DDBJ databases">
        <authorList>
            <consortium name="Lawrence Berkeley National Laboratory"/>
            <person name="Ahrendt S."/>
            <person name="Sahu N."/>
            <person name="Indic B."/>
            <person name="Wong-Bajracharya J."/>
            <person name="Merenyi Z."/>
            <person name="Ke H.-M."/>
            <person name="Monk M."/>
            <person name="Kocsube S."/>
            <person name="Drula E."/>
            <person name="Lipzen A."/>
            <person name="Balint B."/>
            <person name="Henrissat B."/>
            <person name="Andreopoulos B."/>
            <person name="Martin F.M."/>
            <person name="Harder C.B."/>
            <person name="Rigling D."/>
            <person name="Ford K.L."/>
            <person name="Foster G.D."/>
            <person name="Pangilinan J."/>
            <person name="Papanicolaou A."/>
            <person name="Barry K."/>
            <person name="LaButti K."/>
            <person name="Viragh M."/>
            <person name="Koriabine M."/>
            <person name="Yan M."/>
            <person name="Riley R."/>
            <person name="Champramary S."/>
            <person name="Plett K.L."/>
            <person name="Tsai I.J."/>
            <person name="Slot J."/>
            <person name="Sipos G."/>
            <person name="Plett J."/>
            <person name="Nagy L.G."/>
            <person name="Grigoriev I.V."/>
        </authorList>
    </citation>
    <scope>NUCLEOTIDE SEQUENCE</scope>
    <source>
        <strain evidence="2">CCBAS 213</strain>
    </source>
</reference>
<evidence type="ECO:0000313" key="3">
    <source>
        <dbReference type="Proteomes" id="UP001175211"/>
    </source>
</evidence>
<dbReference type="AlphaFoldDB" id="A0AA39K9T7"/>
<evidence type="ECO:0000256" key="1">
    <source>
        <dbReference type="SAM" id="Phobius"/>
    </source>
</evidence>
<keyword evidence="3" id="KW-1185">Reference proteome</keyword>
<feature type="transmembrane region" description="Helical" evidence="1">
    <location>
        <begin position="73"/>
        <end position="100"/>
    </location>
</feature>
<proteinExistence type="predicted"/>